<keyword evidence="6" id="KW-0677">Repeat</keyword>
<dbReference type="GO" id="GO:0012505">
    <property type="term" value="C:endomembrane system"/>
    <property type="evidence" value="ECO:0007669"/>
    <property type="project" value="UniProtKB-SubCell"/>
</dbReference>
<dbReference type="Pfam" id="PF03083">
    <property type="entry name" value="MtN3_slv"/>
    <property type="match status" value="2"/>
</dbReference>
<evidence type="ECO:0000256" key="7">
    <source>
        <dbReference type="ARBA" id="ARBA00022989"/>
    </source>
</evidence>
<dbReference type="InterPro" id="IPR047664">
    <property type="entry name" value="SWEET"/>
</dbReference>
<keyword evidence="5 10" id="KW-0812">Transmembrane</keyword>
<organism evidence="11 12">
    <name type="scientific">Raphidocelis subcapitata</name>
    <dbReference type="NCBI Taxonomy" id="307507"/>
    <lineage>
        <taxon>Eukaryota</taxon>
        <taxon>Viridiplantae</taxon>
        <taxon>Chlorophyta</taxon>
        <taxon>core chlorophytes</taxon>
        <taxon>Chlorophyceae</taxon>
        <taxon>CS clade</taxon>
        <taxon>Sphaeropleales</taxon>
        <taxon>Selenastraceae</taxon>
        <taxon>Raphidocelis</taxon>
    </lineage>
</organism>
<dbReference type="GO" id="GO:0016020">
    <property type="term" value="C:membrane"/>
    <property type="evidence" value="ECO:0007669"/>
    <property type="project" value="InterPro"/>
</dbReference>
<feature type="transmembrane region" description="Helical" evidence="10">
    <location>
        <begin position="132"/>
        <end position="155"/>
    </location>
</feature>
<evidence type="ECO:0000256" key="10">
    <source>
        <dbReference type="SAM" id="Phobius"/>
    </source>
</evidence>
<proteinExistence type="inferred from homology"/>
<keyword evidence="12" id="KW-1185">Reference proteome</keyword>
<dbReference type="PANTHER" id="PTHR10791">
    <property type="entry name" value="RAG1-ACTIVATING PROTEIN 1"/>
    <property type="match status" value="1"/>
</dbReference>
<feature type="compositionally biased region" description="Low complexity" evidence="9">
    <location>
        <begin position="375"/>
        <end position="386"/>
    </location>
</feature>
<evidence type="ECO:0000256" key="9">
    <source>
        <dbReference type="SAM" id="MobiDB-lite"/>
    </source>
</evidence>
<evidence type="ECO:0000256" key="2">
    <source>
        <dbReference type="ARBA" id="ARBA00007809"/>
    </source>
</evidence>
<dbReference type="Gene3D" id="1.20.1280.290">
    <property type="match status" value="2"/>
</dbReference>
<feature type="transmembrane region" description="Helical" evidence="10">
    <location>
        <begin position="101"/>
        <end position="120"/>
    </location>
</feature>
<dbReference type="FunFam" id="1.20.1280.290:FF:000007">
    <property type="entry name" value="Bidirectional sugar transporter SWEET7"/>
    <property type="match status" value="1"/>
</dbReference>
<dbReference type="Proteomes" id="UP000247498">
    <property type="component" value="Unassembled WGS sequence"/>
</dbReference>
<feature type="compositionally biased region" description="Low complexity" evidence="9">
    <location>
        <begin position="352"/>
        <end position="367"/>
    </location>
</feature>
<evidence type="ECO:0000256" key="6">
    <source>
        <dbReference type="ARBA" id="ARBA00022737"/>
    </source>
</evidence>
<dbReference type="PANTHER" id="PTHR10791:SF224">
    <property type="entry name" value="SUGAR TRANSPORTER SWEET"/>
    <property type="match status" value="1"/>
</dbReference>
<feature type="region of interest" description="Disordered" evidence="9">
    <location>
        <begin position="287"/>
        <end position="400"/>
    </location>
</feature>
<keyword evidence="4" id="KW-0762">Sugar transport</keyword>
<evidence type="ECO:0000256" key="8">
    <source>
        <dbReference type="ARBA" id="ARBA00023136"/>
    </source>
</evidence>
<evidence type="ECO:0000256" key="3">
    <source>
        <dbReference type="ARBA" id="ARBA00022448"/>
    </source>
</evidence>
<evidence type="ECO:0000313" key="11">
    <source>
        <dbReference type="EMBL" id="GBF91311.1"/>
    </source>
</evidence>
<sequence length="400" mass="40751">MTPTEILLHHVCPGVGSLIAFFMFGAPLPAVLEVRRRRYIGETNALPFAAMGANCMAWLFYGFLIRDWYVYIPNFVGLMFGWFFTFTCFKFSTDKAQDSLTAIILSTLGLYFVIGIVHQAANLQFAAAKTLWGSTAVGVLGLYYTAPLTTILTVLRARDSASLNGPLSTMNVLNGALWFAYGMAIKDWFIALPNGIGAAFNVICKRGAGVTGALRDMPTAAAGGAHLVRLQSAHFDPMPLHQPPAARGRLGSFFDLAQMRWRSGADAGAAGAGAARGGRALAGGFGGSTNSLKWLPPGDSTIAESSDDVESAPEAAPASGEGEGAAAAGAGAGAGGGGAKAAEADKGLRIQASAPAAAADEGAAGEAAAEEKAAGAEGAAAGASEGQRGGKKGKGGGKGK</sequence>
<accession>A0A2V0NUK8</accession>
<gene>
    <name evidence="11" type="ORF">Rsub_03631</name>
</gene>
<dbReference type="InterPro" id="IPR004316">
    <property type="entry name" value="SWEET_rpt"/>
</dbReference>
<feature type="compositionally biased region" description="Low complexity" evidence="9">
    <location>
        <begin position="312"/>
        <end position="329"/>
    </location>
</feature>
<comment type="caution">
    <text evidence="11">The sequence shown here is derived from an EMBL/GenBank/DDBJ whole genome shotgun (WGS) entry which is preliminary data.</text>
</comment>
<reference evidence="11 12" key="1">
    <citation type="journal article" date="2018" name="Sci. Rep.">
        <title>Raphidocelis subcapitata (=Pseudokirchneriella subcapitata) provides an insight into genome evolution and environmental adaptations in the Sphaeropleales.</title>
        <authorList>
            <person name="Suzuki S."/>
            <person name="Yamaguchi H."/>
            <person name="Nakajima N."/>
            <person name="Kawachi M."/>
        </authorList>
    </citation>
    <scope>NUCLEOTIDE SEQUENCE [LARGE SCALE GENOMIC DNA]</scope>
    <source>
        <strain evidence="11 12">NIES-35</strain>
    </source>
</reference>
<keyword evidence="7 10" id="KW-1133">Transmembrane helix</keyword>
<feature type="transmembrane region" description="Helical" evidence="10">
    <location>
        <begin position="44"/>
        <end position="64"/>
    </location>
</feature>
<evidence type="ECO:0000256" key="4">
    <source>
        <dbReference type="ARBA" id="ARBA00022597"/>
    </source>
</evidence>
<evidence type="ECO:0000256" key="5">
    <source>
        <dbReference type="ARBA" id="ARBA00022692"/>
    </source>
</evidence>
<dbReference type="AlphaFoldDB" id="A0A2V0NUK8"/>
<feature type="compositionally biased region" description="Basic residues" evidence="9">
    <location>
        <begin position="389"/>
        <end position="400"/>
    </location>
</feature>
<dbReference type="EMBL" id="BDRX01000023">
    <property type="protein sequence ID" value="GBF91311.1"/>
    <property type="molecule type" value="Genomic_DNA"/>
</dbReference>
<evidence type="ECO:0000256" key="1">
    <source>
        <dbReference type="ARBA" id="ARBA00004127"/>
    </source>
</evidence>
<comment type="subcellular location">
    <subcellularLocation>
        <location evidence="1">Endomembrane system</location>
        <topology evidence="1">Multi-pass membrane protein</topology>
    </subcellularLocation>
</comment>
<dbReference type="InParanoid" id="A0A2V0NUK8"/>
<protein>
    <submittedName>
        <fullName evidence="11">DNA-3-methyladenine glycosylase</fullName>
    </submittedName>
</protein>
<dbReference type="GO" id="GO:0051119">
    <property type="term" value="F:sugar transmembrane transporter activity"/>
    <property type="evidence" value="ECO:0007669"/>
    <property type="project" value="InterPro"/>
</dbReference>
<feature type="compositionally biased region" description="Gly residues" evidence="9">
    <location>
        <begin position="330"/>
        <end position="339"/>
    </location>
</feature>
<feature type="transmembrane region" description="Helical" evidence="10">
    <location>
        <begin position="6"/>
        <end position="32"/>
    </location>
</feature>
<comment type="similarity">
    <text evidence="2">Belongs to the SWEET sugar transporter family.</text>
</comment>
<dbReference type="OrthoDB" id="409725at2759"/>
<feature type="transmembrane region" description="Helical" evidence="10">
    <location>
        <begin position="70"/>
        <end position="89"/>
    </location>
</feature>
<keyword evidence="8 10" id="KW-0472">Membrane</keyword>
<keyword evidence="3" id="KW-0813">Transport</keyword>
<name>A0A2V0NUK8_9CHLO</name>
<evidence type="ECO:0000313" key="12">
    <source>
        <dbReference type="Proteomes" id="UP000247498"/>
    </source>
</evidence>